<organism evidence="1 2">
    <name type="scientific">Habropoda laboriosa</name>
    <dbReference type="NCBI Taxonomy" id="597456"/>
    <lineage>
        <taxon>Eukaryota</taxon>
        <taxon>Metazoa</taxon>
        <taxon>Ecdysozoa</taxon>
        <taxon>Arthropoda</taxon>
        <taxon>Hexapoda</taxon>
        <taxon>Insecta</taxon>
        <taxon>Pterygota</taxon>
        <taxon>Neoptera</taxon>
        <taxon>Endopterygota</taxon>
        <taxon>Hymenoptera</taxon>
        <taxon>Apocrita</taxon>
        <taxon>Aculeata</taxon>
        <taxon>Apoidea</taxon>
        <taxon>Anthophila</taxon>
        <taxon>Apidae</taxon>
        <taxon>Habropoda</taxon>
    </lineage>
</organism>
<protein>
    <submittedName>
        <fullName evidence="1">Uncharacterized protein</fullName>
    </submittedName>
</protein>
<dbReference type="EMBL" id="KQ414843">
    <property type="protein sequence ID" value="KOC60351.1"/>
    <property type="molecule type" value="Genomic_DNA"/>
</dbReference>
<dbReference type="AlphaFoldDB" id="A0A0L7QPF1"/>
<name>A0A0L7QPF1_9HYME</name>
<evidence type="ECO:0000313" key="2">
    <source>
        <dbReference type="Proteomes" id="UP000053825"/>
    </source>
</evidence>
<dbReference type="Proteomes" id="UP000053825">
    <property type="component" value="Unassembled WGS sequence"/>
</dbReference>
<accession>A0A0L7QPF1</accession>
<gene>
    <name evidence="1" type="ORF">WH47_08723</name>
</gene>
<sequence>MAVTVLMACQILSNLQFGPPRQNFGNPCALHARICIIYRNTEAMLNNNITR</sequence>
<proteinExistence type="predicted"/>
<evidence type="ECO:0000313" key="1">
    <source>
        <dbReference type="EMBL" id="KOC60351.1"/>
    </source>
</evidence>
<keyword evidence="2" id="KW-1185">Reference proteome</keyword>
<reference evidence="1 2" key="1">
    <citation type="submission" date="2015-07" db="EMBL/GenBank/DDBJ databases">
        <title>The genome of Habropoda laboriosa.</title>
        <authorList>
            <person name="Pan H."/>
            <person name="Kapheim K."/>
        </authorList>
    </citation>
    <scope>NUCLEOTIDE SEQUENCE [LARGE SCALE GENOMIC DNA]</scope>
    <source>
        <strain evidence="1">0110345459</strain>
    </source>
</reference>